<evidence type="ECO:0000313" key="2">
    <source>
        <dbReference type="Proteomes" id="UP000784294"/>
    </source>
</evidence>
<evidence type="ECO:0000313" key="1">
    <source>
        <dbReference type="EMBL" id="VEL13522.1"/>
    </source>
</evidence>
<proteinExistence type="predicted"/>
<dbReference type="EMBL" id="CAAALY010018038">
    <property type="protein sequence ID" value="VEL13522.1"/>
    <property type="molecule type" value="Genomic_DNA"/>
</dbReference>
<keyword evidence="2" id="KW-1185">Reference proteome</keyword>
<gene>
    <name evidence="1" type="ORF">PXEA_LOCUS6962</name>
</gene>
<name>A0A3S4ZW56_9PLAT</name>
<accession>A0A3S4ZW56</accession>
<organism evidence="1 2">
    <name type="scientific">Protopolystoma xenopodis</name>
    <dbReference type="NCBI Taxonomy" id="117903"/>
    <lineage>
        <taxon>Eukaryota</taxon>
        <taxon>Metazoa</taxon>
        <taxon>Spiralia</taxon>
        <taxon>Lophotrochozoa</taxon>
        <taxon>Platyhelminthes</taxon>
        <taxon>Monogenea</taxon>
        <taxon>Polyopisthocotylea</taxon>
        <taxon>Polystomatidea</taxon>
        <taxon>Polystomatidae</taxon>
        <taxon>Protopolystoma</taxon>
    </lineage>
</organism>
<reference evidence="1" key="1">
    <citation type="submission" date="2018-11" db="EMBL/GenBank/DDBJ databases">
        <authorList>
            <consortium name="Pathogen Informatics"/>
        </authorList>
    </citation>
    <scope>NUCLEOTIDE SEQUENCE</scope>
</reference>
<dbReference type="AlphaFoldDB" id="A0A3S4ZW56"/>
<comment type="caution">
    <text evidence="1">The sequence shown here is derived from an EMBL/GenBank/DDBJ whole genome shotgun (WGS) entry which is preliminary data.</text>
</comment>
<sequence>MDLITDYLLYELFELVDLDWVHSNLNIHSSSSSDPLTSTSLKDEQTKKFSVTNEAGLIVSTPLVTGMPAQRIAASKLASLESPNILINSDNNEQSGTNIDSIPIRKLDSCQTFCPILHLFPRFVRTIESVDPNVSGISGVNFVAHSETLPSLTACESSRLDGESKVSPVRGEVLPASAVLQYLLDEALKPLFRPEELMEISNMTVPQFSAHINNLRGTLATLPGKVSSNYLLSIYTEI</sequence>
<protein>
    <submittedName>
        <fullName evidence="1">Uncharacterized protein</fullName>
    </submittedName>
</protein>
<dbReference type="Proteomes" id="UP000784294">
    <property type="component" value="Unassembled WGS sequence"/>
</dbReference>